<evidence type="ECO:0000313" key="1">
    <source>
        <dbReference type="EMBL" id="KAI5679569.1"/>
    </source>
</evidence>
<name>A0ACC0C3V1_CATRO</name>
<evidence type="ECO:0000313" key="2">
    <source>
        <dbReference type="Proteomes" id="UP001060085"/>
    </source>
</evidence>
<dbReference type="EMBL" id="CM044701">
    <property type="protein sequence ID" value="KAI5679569.1"/>
    <property type="molecule type" value="Genomic_DNA"/>
</dbReference>
<sequence>MGTAGLLLVHSNTSRKNYYHSSTISTTAWNWIRKISYPPISISLLNSNRKPHHYYGLAIRTLRCCSNSASTPKPRGFGSPPPHEPKPAKRTRDDKTPVLPPRCFLTDFIVARPVSNCQYFNEF</sequence>
<dbReference type="Proteomes" id="UP001060085">
    <property type="component" value="Linkage Group LG01"/>
</dbReference>
<organism evidence="1 2">
    <name type="scientific">Catharanthus roseus</name>
    <name type="common">Madagascar periwinkle</name>
    <name type="synonym">Vinca rosea</name>
    <dbReference type="NCBI Taxonomy" id="4058"/>
    <lineage>
        <taxon>Eukaryota</taxon>
        <taxon>Viridiplantae</taxon>
        <taxon>Streptophyta</taxon>
        <taxon>Embryophyta</taxon>
        <taxon>Tracheophyta</taxon>
        <taxon>Spermatophyta</taxon>
        <taxon>Magnoliopsida</taxon>
        <taxon>eudicotyledons</taxon>
        <taxon>Gunneridae</taxon>
        <taxon>Pentapetalae</taxon>
        <taxon>asterids</taxon>
        <taxon>lamiids</taxon>
        <taxon>Gentianales</taxon>
        <taxon>Apocynaceae</taxon>
        <taxon>Rauvolfioideae</taxon>
        <taxon>Vinceae</taxon>
        <taxon>Catharanthinae</taxon>
        <taxon>Catharanthus</taxon>
    </lineage>
</organism>
<reference evidence="2" key="1">
    <citation type="journal article" date="2023" name="Nat. Plants">
        <title>Single-cell RNA sequencing provides a high-resolution roadmap for understanding the multicellular compartmentation of specialized metabolism.</title>
        <authorList>
            <person name="Sun S."/>
            <person name="Shen X."/>
            <person name="Li Y."/>
            <person name="Li Y."/>
            <person name="Wang S."/>
            <person name="Li R."/>
            <person name="Zhang H."/>
            <person name="Shen G."/>
            <person name="Guo B."/>
            <person name="Wei J."/>
            <person name="Xu J."/>
            <person name="St-Pierre B."/>
            <person name="Chen S."/>
            <person name="Sun C."/>
        </authorList>
    </citation>
    <scope>NUCLEOTIDE SEQUENCE [LARGE SCALE GENOMIC DNA]</scope>
</reference>
<protein>
    <submittedName>
        <fullName evidence="1">Uncharacterized protein</fullName>
    </submittedName>
</protein>
<comment type="caution">
    <text evidence="1">The sequence shown here is derived from an EMBL/GenBank/DDBJ whole genome shotgun (WGS) entry which is preliminary data.</text>
</comment>
<proteinExistence type="predicted"/>
<gene>
    <name evidence="1" type="ORF">M9H77_00796</name>
</gene>
<keyword evidence="2" id="KW-1185">Reference proteome</keyword>
<accession>A0ACC0C3V1</accession>